<organism evidence="2 3">
    <name type="scientific">Mucuna pruriens</name>
    <name type="common">Velvet bean</name>
    <name type="synonym">Dolichos pruriens</name>
    <dbReference type="NCBI Taxonomy" id="157652"/>
    <lineage>
        <taxon>Eukaryota</taxon>
        <taxon>Viridiplantae</taxon>
        <taxon>Streptophyta</taxon>
        <taxon>Embryophyta</taxon>
        <taxon>Tracheophyta</taxon>
        <taxon>Spermatophyta</taxon>
        <taxon>Magnoliopsida</taxon>
        <taxon>eudicotyledons</taxon>
        <taxon>Gunneridae</taxon>
        <taxon>Pentapetalae</taxon>
        <taxon>rosids</taxon>
        <taxon>fabids</taxon>
        <taxon>Fabales</taxon>
        <taxon>Fabaceae</taxon>
        <taxon>Papilionoideae</taxon>
        <taxon>50 kb inversion clade</taxon>
        <taxon>NPAAA clade</taxon>
        <taxon>indigoferoid/millettioid clade</taxon>
        <taxon>Phaseoleae</taxon>
        <taxon>Mucuna</taxon>
    </lineage>
</organism>
<dbReference type="OrthoDB" id="1434716at2759"/>
<sequence>MDTISNCLDVFFSSSRQKVSVAKTLILSYEIKLHIRFLSYKRSWQISWRSYDTWKEDKGVKKTQHHLSRFTKVVVVALLTYTMQIVLLPKQFCDKLESMNGESQNCRRCHIISWNNFFLSKDVEGMDFRDFHLFNHALIMKLGWGLITNPNALWVHEEGGLLVMGGMLGFGGVASYFQGLLLWMLLGKIYLVMKSNSMDNEILEDFNILFSVGSFQKLWESFLLMMFYKALKLDGNFSTKQLIGDDSVRAHEIWKKIWDKDIHPRDSYFFYGKQSCGLCDNALCIVYHMKDETIIHVLRDCVNAKLVWQNISPNLPVYFFLVVYNGGNLLLLLLIFYGELEIKSCLQGRISIAKTYADLFGREHDKMFNLL</sequence>
<dbReference type="EMBL" id="QJKJ01006213">
    <property type="protein sequence ID" value="RDX87511.1"/>
    <property type="molecule type" value="Genomic_DNA"/>
</dbReference>
<feature type="transmembrane region" description="Helical" evidence="1">
    <location>
        <begin position="317"/>
        <end position="337"/>
    </location>
</feature>
<keyword evidence="1" id="KW-1133">Transmembrane helix</keyword>
<feature type="transmembrane region" description="Helical" evidence="1">
    <location>
        <begin position="206"/>
        <end position="228"/>
    </location>
</feature>
<feature type="transmembrane region" description="Helical" evidence="1">
    <location>
        <begin position="161"/>
        <end position="186"/>
    </location>
</feature>
<comment type="caution">
    <text evidence="2">The sequence shown here is derived from an EMBL/GenBank/DDBJ whole genome shotgun (WGS) entry which is preliminary data.</text>
</comment>
<evidence type="ECO:0008006" key="4">
    <source>
        <dbReference type="Google" id="ProtNLM"/>
    </source>
</evidence>
<name>A0A371GAF5_MUCPR</name>
<evidence type="ECO:0000313" key="2">
    <source>
        <dbReference type="EMBL" id="RDX87511.1"/>
    </source>
</evidence>
<dbReference type="PANTHER" id="PTHR33116:SF86">
    <property type="entry name" value="REVERSE TRANSCRIPTASE DOMAIN-CONTAINING PROTEIN"/>
    <property type="match status" value="1"/>
</dbReference>
<feature type="non-terminal residue" evidence="2">
    <location>
        <position position="1"/>
    </location>
</feature>
<keyword evidence="1" id="KW-0472">Membrane</keyword>
<dbReference type="Proteomes" id="UP000257109">
    <property type="component" value="Unassembled WGS sequence"/>
</dbReference>
<accession>A0A371GAF5</accession>
<keyword evidence="3" id="KW-1185">Reference proteome</keyword>
<keyword evidence="1" id="KW-0812">Transmembrane</keyword>
<dbReference type="STRING" id="157652.A0A371GAF5"/>
<dbReference type="AlphaFoldDB" id="A0A371GAF5"/>
<proteinExistence type="predicted"/>
<protein>
    <recommendedName>
        <fullName evidence="4">Reverse transcriptase zinc-binding domain-containing protein</fullName>
    </recommendedName>
</protein>
<evidence type="ECO:0000313" key="3">
    <source>
        <dbReference type="Proteomes" id="UP000257109"/>
    </source>
</evidence>
<dbReference type="PANTHER" id="PTHR33116">
    <property type="entry name" value="REVERSE TRANSCRIPTASE ZINC-BINDING DOMAIN-CONTAINING PROTEIN-RELATED-RELATED"/>
    <property type="match status" value="1"/>
</dbReference>
<evidence type="ECO:0000256" key="1">
    <source>
        <dbReference type="SAM" id="Phobius"/>
    </source>
</evidence>
<reference evidence="2" key="1">
    <citation type="submission" date="2018-05" db="EMBL/GenBank/DDBJ databases">
        <title>Draft genome of Mucuna pruriens seed.</title>
        <authorList>
            <person name="Nnadi N.E."/>
            <person name="Vos R."/>
            <person name="Hasami M.H."/>
            <person name="Devisetty U.K."/>
            <person name="Aguiy J.C."/>
        </authorList>
    </citation>
    <scope>NUCLEOTIDE SEQUENCE [LARGE SCALE GENOMIC DNA]</scope>
    <source>
        <strain evidence="2">JCA_2017</strain>
    </source>
</reference>
<gene>
    <name evidence="2" type="ORF">CR513_31013</name>
</gene>